<evidence type="ECO:0000313" key="2">
    <source>
        <dbReference type="Proteomes" id="UP000602647"/>
    </source>
</evidence>
<proteinExistence type="predicted"/>
<gene>
    <name evidence="1" type="ORF">H9L42_02795</name>
</gene>
<keyword evidence="2" id="KW-1185">Reference proteome</keyword>
<reference evidence="1" key="1">
    <citation type="submission" date="2020-08" db="EMBL/GenBank/DDBJ databases">
        <title>Genome public.</title>
        <authorList>
            <person name="Liu C."/>
            <person name="Sun Q."/>
        </authorList>
    </citation>
    <scope>NUCLEOTIDE SEQUENCE</scope>
    <source>
        <strain evidence="1">BX12</strain>
    </source>
</reference>
<protein>
    <submittedName>
        <fullName evidence="1">Uncharacterized protein</fullName>
    </submittedName>
</protein>
<dbReference type="EMBL" id="JACRYT010000002">
    <property type="protein sequence ID" value="MBC6678753.1"/>
    <property type="molecule type" value="Genomic_DNA"/>
</dbReference>
<comment type="caution">
    <text evidence="1">The sequence shown here is derived from an EMBL/GenBank/DDBJ whole genome shotgun (WGS) entry which is preliminary data.</text>
</comment>
<dbReference type="Proteomes" id="UP000602647">
    <property type="component" value="Unassembled WGS sequence"/>
</dbReference>
<sequence length="47" mass="5326">MADKVDLRKVEEALSRALTDQYSQFGLEIKAKLVPKDEEDKDGETNT</sequence>
<dbReference type="AlphaFoldDB" id="A0A923NGU4"/>
<name>A0A923NGU4_9FIRM</name>
<accession>A0A923NGU4</accession>
<evidence type="ECO:0000313" key="1">
    <source>
        <dbReference type="EMBL" id="MBC6678753.1"/>
    </source>
</evidence>
<organism evidence="1 2">
    <name type="scientific">Zhenpiania hominis</name>
    <dbReference type="NCBI Taxonomy" id="2763644"/>
    <lineage>
        <taxon>Bacteria</taxon>
        <taxon>Bacillati</taxon>
        <taxon>Bacillota</taxon>
        <taxon>Clostridia</taxon>
        <taxon>Peptostreptococcales</taxon>
        <taxon>Anaerovoracaceae</taxon>
        <taxon>Zhenpiania</taxon>
    </lineage>
</organism>
<dbReference type="RefSeq" id="WP_187301935.1">
    <property type="nucleotide sequence ID" value="NZ_JACRYT010000002.1"/>
</dbReference>